<dbReference type="InterPro" id="IPR018490">
    <property type="entry name" value="cNMP-bd_dom_sf"/>
</dbReference>
<protein>
    <recommendedName>
        <fullName evidence="12">Na(+)/H(+) antiporter NhaA</fullName>
    </recommendedName>
    <alternativeName>
        <fullName evidence="12">Sodium/proton antiporter NhaA</fullName>
    </alternativeName>
</protein>
<evidence type="ECO:0000313" key="17">
    <source>
        <dbReference type="Proteomes" id="UP000199416"/>
    </source>
</evidence>
<comment type="caution">
    <text evidence="12">Lacks conserved residue(s) required for the propagation of feature annotation.</text>
</comment>
<evidence type="ECO:0000256" key="3">
    <source>
        <dbReference type="ARBA" id="ARBA00022448"/>
    </source>
</evidence>
<gene>
    <name evidence="12" type="primary">nhaA</name>
    <name evidence="16" type="ORF">SAMN05660690_2898</name>
</gene>
<dbReference type="AlphaFoldDB" id="A0A1G6QGG8"/>
<dbReference type="Proteomes" id="UP000199416">
    <property type="component" value="Unassembled WGS sequence"/>
</dbReference>
<dbReference type="SUPFAM" id="SSF52833">
    <property type="entry name" value="Thioredoxin-like"/>
    <property type="match status" value="1"/>
</dbReference>
<keyword evidence="6 12" id="KW-0812">Transmembrane</keyword>
<dbReference type="InterPro" id="IPR004670">
    <property type="entry name" value="NhaA"/>
</dbReference>
<keyword evidence="3 12" id="KW-0813">Transport</keyword>
<keyword evidence="8 12" id="KW-0915">Sodium</keyword>
<feature type="transmembrane region" description="Helical" evidence="12">
    <location>
        <begin position="205"/>
        <end position="225"/>
    </location>
</feature>
<evidence type="ECO:0000256" key="9">
    <source>
        <dbReference type="ARBA" id="ARBA00023065"/>
    </source>
</evidence>
<feature type="transmembrane region" description="Helical" evidence="12">
    <location>
        <begin position="178"/>
        <end position="199"/>
    </location>
</feature>
<comment type="catalytic activity">
    <reaction evidence="12">
        <text>Na(+)(in) + 2 H(+)(out) = Na(+)(out) + 2 H(+)(in)</text>
        <dbReference type="Rhea" id="RHEA:29251"/>
        <dbReference type="ChEBI" id="CHEBI:15378"/>
        <dbReference type="ChEBI" id="CHEBI:29101"/>
    </reaction>
</comment>
<dbReference type="InterPro" id="IPR014710">
    <property type="entry name" value="RmlC-like_jellyroll"/>
</dbReference>
<feature type="transmembrane region" description="Helical" evidence="12">
    <location>
        <begin position="123"/>
        <end position="143"/>
    </location>
</feature>
<comment type="subcellular location">
    <subcellularLocation>
        <location evidence="1">Cell inner membrane</location>
        <topology evidence="1">Multi-pass membrane protein</topology>
    </subcellularLocation>
    <subcellularLocation>
        <location evidence="12">Cell membrane</location>
        <topology evidence="12">Multi-pass membrane protein</topology>
    </subcellularLocation>
</comment>
<accession>A0A1G6QGG8</accession>
<dbReference type="InterPro" id="IPR013766">
    <property type="entry name" value="Thioredoxin_domain"/>
</dbReference>
<dbReference type="Pfam" id="PF06965">
    <property type="entry name" value="Na_H_antiport_1"/>
    <property type="match status" value="1"/>
</dbReference>
<evidence type="ECO:0000256" key="11">
    <source>
        <dbReference type="ARBA" id="ARBA00023201"/>
    </source>
</evidence>
<dbReference type="Pfam" id="PF00027">
    <property type="entry name" value="cNMP_binding"/>
    <property type="match status" value="1"/>
</dbReference>
<dbReference type="GO" id="GO:0005886">
    <property type="term" value="C:plasma membrane"/>
    <property type="evidence" value="ECO:0007669"/>
    <property type="project" value="UniProtKB-SubCell"/>
</dbReference>
<dbReference type="EMBL" id="FMZF01000004">
    <property type="protein sequence ID" value="SDC91403.1"/>
    <property type="molecule type" value="Genomic_DNA"/>
</dbReference>
<evidence type="ECO:0000256" key="8">
    <source>
        <dbReference type="ARBA" id="ARBA00023053"/>
    </source>
</evidence>
<evidence type="ECO:0000259" key="15">
    <source>
        <dbReference type="PROSITE" id="PS51352"/>
    </source>
</evidence>
<organism evidence="16 17">
    <name type="scientific">Geodermatophilus telluris</name>
    <dbReference type="NCBI Taxonomy" id="1190417"/>
    <lineage>
        <taxon>Bacteria</taxon>
        <taxon>Bacillati</taxon>
        <taxon>Actinomycetota</taxon>
        <taxon>Actinomycetes</taxon>
        <taxon>Geodermatophilales</taxon>
        <taxon>Geodermatophilaceae</taxon>
        <taxon>Geodermatophilus</taxon>
    </lineage>
</organism>
<evidence type="ECO:0000256" key="4">
    <source>
        <dbReference type="ARBA" id="ARBA00022449"/>
    </source>
</evidence>
<evidence type="ECO:0000256" key="13">
    <source>
        <dbReference type="SAM" id="MobiDB-lite"/>
    </source>
</evidence>
<dbReference type="PROSITE" id="PS51352">
    <property type="entry name" value="THIOREDOXIN_2"/>
    <property type="match status" value="1"/>
</dbReference>
<keyword evidence="10 12" id="KW-0472">Membrane</keyword>
<sequence length="902" mass="95279">MSAGTQTGTTGAAGTRSGGRGGVLGRLSPLRRALRTEAGGAGLLLAATVLALVWANSPVGDGYAAFWHTEFAVRLGGTELALDLRHWVNDGLMVFFFFVVGLEIKRELVIGELTDRRRAAVPALAAVTGLVVPALVYVAFTLGEDAVSAWGVVISTDTAFLLGVLALVGPACPAQLRLFLLTLAIADDVGALTVIALFYTEDLRLTPLGLAVLGLALMVGLRYLAVWRGPAYLVLGLGVWVAMHESGVHPTLAGVVIALFTPAYAARRDEVADAARLVRAYQQSPNPGFARAARLSIDRSVSAGERLQQLWQPWTSFVIVPVFALANAGVPLTGEVLRAAASSPVTLGVVAGLVLGKLVGILAGTGLAVRLGLGRLAPGLTAAQLAGGAALSGIGFTISLFIVDLAFDEADQQVADQARVGVLAASVLAALLGWALFRLADRRRPAGTGRPVLLDPPVDPARDHVRGPVDAPLTLVEYGDFECPFCGRATGAVEEVRERFGDRLRYVFRHVPLTDVHPHARLAAEAAEAAAAQGRFWELHDRLFAEQDRLAPGDLLEHAAAVGLDVVRFTRDLGSGRYARRVQEDVDSAEASGVEGTPTFFVGGRRHTGPYDADSLAAALLAGAGGDGALPPQPRAEPTSPVLPALGPWRPDPGTAPGAVPVVPPVPLPADLEETPDRDGAFPRLPDGQLALLERHGTRRTWAPGETLFREGDPGYDLQVVLSGLVAVVEHHGRPDQRVVSVHGARRFLGELDLFSDRPVFLTAVVLQPAEVVTVPDAQARLAFAEDRALKETVLRAFLVRRSMLLALAADVRIVTSGASPETERLRRSAEERGLRAVVVDVAAEEDDVTALLADLDVTEEDLPVVVWRSERVLRRPTPAELTALADAPDGAPRAPAVQEGP</sequence>
<evidence type="ECO:0000313" key="16">
    <source>
        <dbReference type="EMBL" id="SDC91403.1"/>
    </source>
</evidence>
<feature type="transmembrane region" description="Helical" evidence="12">
    <location>
        <begin position="149"/>
        <end position="171"/>
    </location>
</feature>
<feature type="transmembrane region" description="Helical" evidence="12">
    <location>
        <begin position="385"/>
        <end position="407"/>
    </location>
</feature>
<dbReference type="PANTHER" id="PTHR30341:SF0">
    <property type="entry name" value="NA(+)_H(+) ANTIPORTER NHAA"/>
    <property type="match status" value="1"/>
</dbReference>
<dbReference type="OrthoDB" id="117402at2"/>
<keyword evidence="11 12" id="KW-0739">Sodium transport</keyword>
<evidence type="ECO:0000256" key="5">
    <source>
        <dbReference type="ARBA" id="ARBA00022475"/>
    </source>
</evidence>
<evidence type="ECO:0000256" key="6">
    <source>
        <dbReference type="ARBA" id="ARBA00022692"/>
    </source>
</evidence>
<dbReference type="SMART" id="SM00100">
    <property type="entry name" value="cNMP"/>
    <property type="match status" value="1"/>
</dbReference>
<name>A0A1G6QGG8_9ACTN</name>
<feature type="compositionally biased region" description="Low complexity" evidence="13">
    <location>
        <begin position="1"/>
        <end position="15"/>
    </location>
</feature>
<dbReference type="Gene3D" id="2.60.120.10">
    <property type="entry name" value="Jelly Rolls"/>
    <property type="match status" value="1"/>
</dbReference>
<dbReference type="Pfam" id="PF13462">
    <property type="entry name" value="Thioredoxin_4"/>
    <property type="match status" value="1"/>
</dbReference>
<feature type="transmembrane region" description="Helical" evidence="12">
    <location>
        <begin position="419"/>
        <end position="437"/>
    </location>
</feature>
<dbReference type="Gene3D" id="1.20.1530.10">
    <property type="entry name" value="Na+/H+ antiporter like domain"/>
    <property type="match status" value="1"/>
</dbReference>
<feature type="compositionally biased region" description="Low complexity" evidence="13">
    <location>
        <begin position="884"/>
        <end position="902"/>
    </location>
</feature>
<evidence type="ECO:0000256" key="12">
    <source>
        <dbReference type="HAMAP-Rule" id="MF_01844"/>
    </source>
</evidence>
<dbReference type="InterPro" id="IPR036249">
    <property type="entry name" value="Thioredoxin-like_sf"/>
</dbReference>
<comment type="similarity">
    <text evidence="12">Belongs to the NhaA Na(+)/H(+) (TC 2.A.33) antiporter family.</text>
</comment>
<dbReference type="GO" id="GO:0015385">
    <property type="term" value="F:sodium:proton antiporter activity"/>
    <property type="evidence" value="ECO:0007669"/>
    <property type="project" value="UniProtKB-UniRule"/>
</dbReference>
<keyword evidence="7 12" id="KW-1133">Transmembrane helix</keyword>
<feature type="transmembrane region" description="Helical" evidence="12">
    <location>
        <begin position="345"/>
        <end position="373"/>
    </location>
</feature>
<dbReference type="NCBIfam" id="TIGR00773">
    <property type="entry name" value="NhaA"/>
    <property type="match status" value="1"/>
</dbReference>
<feature type="region of interest" description="Disordered" evidence="13">
    <location>
        <begin position="1"/>
        <end position="24"/>
    </location>
</feature>
<dbReference type="InterPro" id="IPR023171">
    <property type="entry name" value="Na/H_antiporter_dom_sf"/>
</dbReference>
<feature type="transmembrane region" description="Helical" evidence="12">
    <location>
        <begin position="38"/>
        <end position="57"/>
    </location>
</feature>
<evidence type="ECO:0000256" key="10">
    <source>
        <dbReference type="ARBA" id="ARBA00023136"/>
    </source>
</evidence>
<evidence type="ECO:0000256" key="7">
    <source>
        <dbReference type="ARBA" id="ARBA00022989"/>
    </source>
</evidence>
<evidence type="ECO:0000259" key="14">
    <source>
        <dbReference type="PROSITE" id="PS50042"/>
    </source>
</evidence>
<dbReference type="InterPro" id="IPR000595">
    <property type="entry name" value="cNMP-bd_dom"/>
</dbReference>
<proteinExistence type="inferred from homology"/>
<dbReference type="RefSeq" id="WP_091366681.1">
    <property type="nucleotide sequence ID" value="NZ_FMZF01000004.1"/>
</dbReference>
<evidence type="ECO:0000256" key="2">
    <source>
        <dbReference type="ARBA" id="ARBA00007006"/>
    </source>
</evidence>
<keyword evidence="9 12" id="KW-0406">Ion transport</keyword>
<keyword evidence="5 12" id="KW-1003">Cell membrane</keyword>
<feature type="domain" description="Cyclic nucleotide-binding" evidence="14">
    <location>
        <begin position="681"/>
        <end position="801"/>
    </location>
</feature>
<dbReference type="SUPFAM" id="SSF51206">
    <property type="entry name" value="cAMP-binding domain-like"/>
    <property type="match status" value="1"/>
</dbReference>
<dbReference type="PANTHER" id="PTHR30341">
    <property type="entry name" value="SODIUM ION/PROTON ANTIPORTER NHAA-RELATED"/>
    <property type="match status" value="1"/>
</dbReference>
<feature type="region of interest" description="Disordered" evidence="13">
    <location>
        <begin position="879"/>
        <end position="902"/>
    </location>
</feature>
<dbReference type="HAMAP" id="MF_01844">
    <property type="entry name" value="NhaA"/>
    <property type="match status" value="1"/>
</dbReference>
<keyword evidence="17" id="KW-1185">Reference proteome</keyword>
<feature type="domain" description="Thioredoxin" evidence="15">
    <location>
        <begin position="444"/>
        <end position="625"/>
    </location>
</feature>
<dbReference type="CDD" id="cd00038">
    <property type="entry name" value="CAP_ED"/>
    <property type="match status" value="1"/>
</dbReference>
<dbReference type="Gene3D" id="3.40.30.10">
    <property type="entry name" value="Glutaredoxin"/>
    <property type="match status" value="1"/>
</dbReference>
<dbReference type="InterPro" id="IPR012336">
    <property type="entry name" value="Thioredoxin-like_fold"/>
</dbReference>
<comment type="similarity">
    <text evidence="2">In the N-terminal section; belongs to the NhaA Na(+)/H(+) (TC 2.A.33) antiporter family.</text>
</comment>
<reference evidence="17" key="1">
    <citation type="submission" date="2016-10" db="EMBL/GenBank/DDBJ databases">
        <authorList>
            <person name="Varghese N."/>
            <person name="Submissions S."/>
        </authorList>
    </citation>
    <scope>NUCLEOTIDE SEQUENCE [LARGE SCALE GENOMIC DNA]</scope>
    <source>
        <strain evidence="17">DSM 45421</strain>
    </source>
</reference>
<dbReference type="PROSITE" id="PS50042">
    <property type="entry name" value="CNMP_BINDING_3"/>
    <property type="match status" value="1"/>
</dbReference>
<keyword evidence="4 12" id="KW-0050">Antiport</keyword>
<evidence type="ECO:0000256" key="1">
    <source>
        <dbReference type="ARBA" id="ARBA00004429"/>
    </source>
</evidence>
<dbReference type="GO" id="GO:0006885">
    <property type="term" value="P:regulation of pH"/>
    <property type="evidence" value="ECO:0007669"/>
    <property type="project" value="UniProtKB-UniRule"/>
</dbReference>
<comment type="function">
    <text evidence="12">Na(+)/H(+) antiporter that extrudes sodium in exchange for external protons.</text>
</comment>
<dbReference type="STRING" id="1190417.SAMN05660690_2898"/>